<evidence type="ECO:0000313" key="1">
    <source>
        <dbReference type="EMBL" id="KAK8402690.1"/>
    </source>
</evidence>
<keyword evidence="2" id="KW-1185">Reference proteome</keyword>
<protein>
    <submittedName>
        <fullName evidence="1">Uncharacterized protein</fullName>
    </submittedName>
</protein>
<sequence>MVLAQTWQRRSGVMALWLLRHTSEEEPVGCGWEGREGSSTTMTAELCMADSCVRIEWRDSSPTLDVVVTVDRLTIAVWSHQINSKPSCAVRHWAREGLSLAQHSSERKVASSGGHHAVRVSLSLADIDAP</sequence>
<evidence type="ECO:0000313" key="2">
    <source>
        <dbReference type="Proteomes" id="UP001487740"/>
    </source>
</evidence>
<dbReference type="EMBL" id="JARAKH010000007">
    <property type="protein sequence ID" value="KAK8402690.1"/>
    <property type="molecule type" value="Genomic_DNA"/>
</dbReference>
<dbReference type="Proteomes" id="UP001487740">
    <property type="component" value="Unassembled WGS sequence"/>
</dbReference>
<name>A0AAW0UVX1_SCYPA</name>
<gene>
    <name evidence="1" type="ORF">O3P69_000797</name>
</gene>
<dbReference type="AlphaFoldDB" id="A0AAW0UVX1"/>
<organism evidence="1 2">
    <name type="scientific">Scylla paramamosain</name>
    <name type="common">Mud crab</name>
    <dbReference type="NCBI Taxonomy" id="85552"/>
    <lineage>
        <taxon>Eukaryota</taxon>
        <taxon>Metazoa</taxon>
        <taxon>Ecdysozoa</taxon>
        <taxon>Arthropoda</taxon>
        <taxon>Crustacea</taxon>
        <taxon>Multicrustacea</taxon>
        <taxon>Malacostraca</taxon>
        <taxon>Eumalacostraca</taxon>
        <taxon>Eucarida</taxon>
        <taxon>Decapoda</taxon>
        <taxon>Pleocyemata</taxon>
        <taxon>Brachyura</taxon>
        <taxon>Eubrachyura</taxon>
        <taxon>Portunoidea</taxon>
        <taxon>Portunidae</taxon>
        <taxon>Portuninae</taxon>
        <taxon>Scylla</taxon>
    </lineage>
</organism>
<accession>A0AAW0UVX1</accession>
<comment type="caution">
    <text evidence="1">The sequence shown here is derived from an EMBL/GenBank/DDBJ whole genome shotgun (WGS) entry which is preliminary data.</text>
</comment>
<reference evidence="1 2" key="1">
    <citation type="submission" date="2023-03" db="EMBL/GenBank/DDBJ databases">
        <title>High-quality genome of Scylla paramamosain provides insights in environmental adaptation.</title>
        <authorList>
            <person name="Zhang L."/>
        </authorList>
    </citation>
    <scope>NUCLEOTIDE SEQUENCE [LARGE SCALE GENOMIC DNA]</scope>
    <source>
        <strain evidence="1">LZ_2023a</strain>
        <tissue evidence="1">Muscle</tissue>
    </source>
</reference>
<proteinExistence type="predicted"/>